<dbReference type="AlphaFoldDB" id="A0A177ZJ40"/>
<dbReference type="STRING" id="217031.ABB05_21185"/>
<dbReference type="Gene3D" id="3.40.50.1110">
    <property type="entry name" value="SGNH hydrolase"/>
    <property type="match status" value="1"/>
</dbReference>
<sequence length="263" mass="29624">MRNLLTAIIILACLVFLGSGYLYWKDRTGVVASEVDQTLKNDDSSDSADKEDKKEIEKKEKDVDPTVIELASNWPDAAQTDLQEAIENGESYPIALVGSLALGGDDGWAAMLKKALEEGYGEDVVDVKLFEYDSTSTEFIDEEQYEDVVDFSPKLVLYEPFILNDNGIVDVDENHANIDSFLEALPDAVVLLQPARPVPDSSIYPMQVEDLERYAQAHEIPYLNHWENWPEDASDYVVSGESAPNKKGHEVWFEYLQEYFIAK</sequence>
<organism evidence="2 3">
    <name type="scientific">Lederbergia galactosidilytica</name>
    <dbReference type="NCBI Taxonomy" id="217031"/>
    <lineage>
        <taxon>Bacteria</taxon>
        <taxon>Bacillati</taxon>
        <taxon>Bacillota</taxon>
        <taxon>Bacilli</taxon>
        <taxon>Bacillales</taxon>
        <taxon>Bacillaceae</taxon>
        <taxon>Lederbergia</taxon>
    </lineage>
</organism>
<dbReference type="SUPFAM" id="SSF52266">
    <property type="entry name" value="SGNH hydrolase"/>
    <property type="match status" value="1"/>
</dbReference>
<gene>
    <name evidence="2" type="ORF">ABB05_21185</name>
</gene>
<reference evidence="2 3" key="1">
    <citation type="submission" date="2015-05" db="EMBL/GenBank/DDBJ databases">
        <title>Comparison of genome.</title>
        <authorList>
            <person name="Zheng Z."/>
            <person name="Sun M."/>
        </authorList>
    </citation>
    <scope>NUCLEOTIDE SEQUENCE [LARGE SCALE GENOMIC DNA]</scope>
    <source>
        <strain evidence="2 3">G25-74</strain>
    </source>
</reference>
<dbReference type="OrthoDB" id="2451965at2"/>
<protein>
    <recommendedName>
        <fullName evidence="4">SGNH/GDSL hydrolase family protein</fullName>
    </recommendedName>
</protein>
<comment type="caution">
    <text evidence="2">The sequence shown here is derived from an EMBL/GenBank/DDBJ whole genome shotgun (WGS) entry which is preliminary data.</text>
</comment>
<dbReference type="RefSeq" id="WP_064468867.1">
    <property type="nucleotide sequence ID" value="NZ_LDJR01000060.1"/>
</dbReference>
<dbReference type="PATRIC" id="fig|217031.6.peg.4604"/>
<evidence type="ECO:0000313" key="2">
    <source>
        <dbReference type="EMBL" id="OAK67623.1"/>
    </source>
</evidence>
<accession>A0A177ZJ40</accession>
<evidence type="ECO:0000313" key="3">
    <source>
        <dbReference type="Proteomes" id="UP000077881"/>
    </source>
</evidence>
<dbReference type="EMBL" id="LDJR01000060">
    <property type="protein sequence ID" value="OAK67623.1"/>
    <property type="molecule type" value="Genomic_DNA"/>
</dbReference>
<dbReference type="InterPro" id="IPR036514">
    <property type="entry name" value="SGNH_hydro_sf"/>
</dbReference>
<name>A0A177ZJ40_9BACI</name>
<proteinExistence type="predicted"/>
<evidence type="ECO:0000256" key="1">
    <source>
        <dbReference type="SAM" id="MobiDB-lite"/>
    </source>
</evidence>
<evidence type="ECO:0008006" key="4">
    <source>
        <dbReference type="Google" id="ProtNLM"/>
    </source>
</evidence>
<dbReference type="Proteomes" id="UP000077881">
    <property type="component" value="Unassembled WGS sequence"/>
</dbReference>
<keyword evidence="3" id="KW-1185">Reference proteome</keyword>
<feature type="region of interest" description="Disordered" evidence="1">
    <location>
        <begin position="39"/>
        <end position="62"/>
    </location>
</feature>